<dbReference type="InterPro" id="IPR010327">
    <property type="entry name" value="FldB/FldC_alpha/beta"/>
</dbReference>
<accession>A0ABW5QI03</accession>
<name>A0ABW5QI03_9HYPH</name>
<comment type="caution">
    <text evidence="1">The sequence shown here is derived from an EMBL/GenBank/DDBJ whole genome shotgun (WGS) entry which is preliminary data.</text>
</comment>
<sequence>MREVDDVSADAGAVLARAFEQRDRWTISSAQPLVGIFGNGMPETLVAAAGAVPVHLSMGFTHDEHPVASVIEPFVDDEVRTFLVRLMNGEFADYRGIIFSRDDAPALIAYQYATEWIRQGKPRGDTPPLFLWNLVHTDSAPVRAFNAVQAEKLFAFFVSIGLAQPDPAALQRAAADEVRRQAALGDLTAAVGVTVSGASAMQWRNAGRFMQAAEHARLLTSALTQGTGPVSAGRRIALVGSPLACPRTYAVLETFGSIVCDLQPLGSVWPGPGNTSSDLETILSASAADASCPRISPTAAHRAGIVKSILDARCDLVVCQLAQTDDTFGWEVPWLFAELSGHGIACVNLGFRDPEPPAAWLDRAASTIAQALEARS</sequence>
<keyword evidence="2" id="KW-1185">Reference proteome</keyword>
<protein>
    <submittedName>
        <fullName evidence="1">2-hydroxyacyl-CoA dehydratase family protein</fullName>
    </submittedName>
</protein>
<evidence type="ECO:0000313" key="1">
    <source>
        <dbReference type="EMBL" id="MFD2647131.1"/>
    </source>
</evidence>
<reference evidence="2" key="1">
    <citation type="journal article" date="2019" name="Int. J. Syst. Evol. Microbiol.">
        <title>The Global Catalogue of Microorganisms (GCM) 10K type strain sequencing project: providing services to taxonomists for standard genome sequencing and annotation.</title>
        <authorList>
            <consortium name="The Broad Institute Genomics Platform"/>
            <consortium name="The Broad Institute Genome Sequencing Center for Infectious Disease"/>
            <person name="Wu L."/>
            <person name="Ma J."/>
        </authorList>
    </citation>
    <scope>NUCLEOTIDE SEQUENCE [LARGE SCALE GENOMIC DNA]</scope>
    <source>
        <strain evidence="2">CCM 7427</strain>
    </source>
</reference>
<dbReference type="Gene3D" id="3.40.50.11890">
    <property type="match status" value="1"/>
</dbReference>
<gene>
    <name evidence="1" type="ORF">ACFSX5_04885</name>
</gene>
<dbReference type="RefSeq" id="WP_386832167.1">
    <property type="nucleotide sequence ID" value="NZ_JBHUNP010000001.1"/>
</dbReference>
<dbReference type="Gene3D" id="1.20.1270.370">
    <property type="match status" value="1"/>
</dbReference>
<organism evidence="1 2">
    <name type="scientific">Devosia albogilva</name>
    <dbReference type="NCBI Taxonomy" id="429726"/>
    <lineage>
        <taxon>Bacteria</taxon>
        <taxon>Pseudomonadati</taxon>
        <taxon>Pseudomonadota</taxon>
        <taxon>Alphaproteobacteria</taxon>
        <taxon>Hyphomicrobiales</taxon>
        <taxon>Devosiaceae</taxon>
        <taxon>Devosia</taxon>
    </lineage>
</organism>
<proteinExistence type="predicted"/>
<dbReference type="Proteomes" id="UP001597521">
    <property type="component" value="Unassembled WGS sequence"/>
</dbReference>
<dbReference type="Pfam" id="PF06050">
    <property type="entry name" value="HGD-D"/>
    <property type="match status" value="1"/>
</dbReference>
<evidence type="ECO:0000313" key="2">
    <source>
        <dbReference type="Proteomes" id="UP001597521"/>
    </source>
</evidence>
<dbReference type="EMBL" id="JBHUNP010000001">
    <property type="protein sequence ID" value="MFD2647131.1"/>
    <property type="molecule type" value="Genomic_DNA"/>
</dbReference>